<dbReference type="PANTHER" id="PTHR43124:SF3">
    <property type="entry name" value="CHLORAMPHENICOL EFFLUX PUMP RV0191"/>
    <property type="match status" value="1"/>
</dbReference>
<feature type="transmembrane region" description="Helical" evidence="6">
    <location>
        <begin position="43"/>
        <end position="66"/>
    </location>
</feature>
<keyword evidence="4 6" id="KW-1133">Transmembrane helix</keyword>
<feature type="transmembrane region" description="Helical" evidence="6">
    <location>
        <begin position="274"/>
        <end position="293"/>
    </location>
</feature>
<dbReference type="InterPro" id="IPR050189">
    <property type="entry name" value="MFS_Efflux_Transporters"/>
</dbReference>
<dbReference type="InterPro" id="IPR020846">
    <property type="entry name" value="MFS_dom"/>
</dbReference>
<evidence type="ECO:0000313" key="9">
    <source>
        <dbReference type="Proteomes" id="UP000184292"/>
    </source>
</evidence>
<dbReference type="Gene3D" id="1.20.1250.20">
    <property type="entry name" value="MFS general substrate transporter like domains"/>
    <property type="match status" value="2"/>
</dbReference>
<dbReference type="AlphaFoldDB" id="A0A1M6EPL6"/>
<dbReference type="InterPro" id="IPR036259">
    <property type="entry name" value="MFS_trans_sf"/>
</dbReference>
<feature type="transmembrane region" description="Helical" evidence="6">
    <location>
        <begin position="357"/>
        <end position="378"/>
    </location>
</feature>
<keyword evidence="3 6" id="KW-0812">Transmembrane</keyword>
<evidence type="ECO:0000256" key="5">
    <source>
        <dbReference type="ARBA" id="ARBA00023136"/>
    </source>
</evidence>
<dbReference type="PROSITE" id="PS50850">
    <property type="entry name" value="MFS"/>
    <property type="match status" value="1"/>
</dbReference>
<dbReference type="PANTHER" id="PTHR43124">
    <property type="entry name" value="PURINE EFFLUX PUMP PBUE"/>
    <property type="match status" value="1"/>
</dbReference>
<evidence type="ECO:0000256" key="6">
    <source>
        <dbReference type="SAM" id="Phobius"/>
    </source>
</evidence>
<feature type="transmembrane region" description="Helical" evidence="6">
    <location>
        <begin position="73"/>
        <end position="92"/>
    </location>
</feature>
<reference evidence="8 9" key="1">
    <citation type="submission" date="2016-11" db="EMBL/GenBank/DDBJ databases">
        <authorList>
            <person name="Jaros S."/>
            <person name="Januszkiewicz K."/>
            <person name="Wedrychowicz H."/>
        </authorList>
    </citation>
    <scope>NUCLEOTIDE SEQUENCE [LARGE SCALE GENOMIC DNA]</scope>
    <source>
        <strain evidence="8 9">DSM 100565</strain>
    </source>
</reference>
<keyword evidence="2" id="KW-1003">Cell membrane</keyword>
<sequence>MTYLRSLSAAGFMATAVGFGPARMGFGLFVPEFRSAFSMSAPLVGIVSSIGFAGYFVGLLMAQFLLDRRGPAAPVLTGLIAATAGLGIVAVAPGVPVLAAGVFIAGSSAGLGWTPFNDAVHRKVRDADRPGALSEISTGTTMGIAGAGAVALAAALAGFGWRVCWAIFAGAGAAAFVGNWLALRRIDKAAEGGSGRNWRHLLARAAAPLFAVAFVFGVTSAVYISFSADHFARQGLPGMPAGSTAAFVFIVYGLCGLAGLVTGRVRDAIGLTPLLRALLCSAGASLALAAQLAGSWGGLLLSAGLQGVNVMMMSAVLAFWSERLFPSFASLGFTLTVLCMAAGSVIGPALAGAISAAIGPGAMFYAAAALPLVAAALIRGEWVSERPAEIPEP</sequence>
<protein>
    <submittedName>
        <fullName evidence="8">Predicted arabinose efflux permease, MFS family</fullName>
    </submittedName>
</protein>
<name>A0A1M6EPL6_9RHOB</name>
<feature type="transmembrane region" description="Helical" evidence="6">
    <location>
        <begin position="165"/>
        <end position="182"/>
    </location>
</feature>
<feature type="transmembrane region" description="Helical" evidence="6">
    <location>
        <begin position="202"/>
        <end position="224"/>
    </location>
</feature>
<evidence type="ECO:0000256" key="3">
    <source>
        <dbReference type="ARBA" id="ARBA00022692"/>
    </source>
</evidence>
<accession>A0A1M6EPL6</accession>
<keyword evidence="9" id="KW-1185">Reference proteome</keyword>
<evidence type="ECO:0000313" key="8">
    <source>
        <dbReference type="EMBL" id="SHI87412.1"/>
    </source>
</evidence>
<dbReference type="SUPFAM" id="SSF103473">
    <property type="entry name" value="MFS general substrate transporter"/>
    <property type="match status" value="1"/>
</dbReference>
<feature type="transmembrane region" description="Helical" evidence="6">
    <location>
        <begin position="328"/>
        <end position="351"/>
    </location>
</feature>
<dbReference type="EMBL" id="FQYO01000003">
    <property type="protein sequence ID" value="SHI87412.1"/>
    <property type="molecule type" value="Genomic_DNA"/>
</dbReference>
<evidence type="ECO:0000256" key="4">
    <source>
        <dbReference type="ARBA" id="ARBA00022989"/>
    </source>
</evidence>
<feature type="domain" description="Major facilitator superfamily (MFS) profile" evidence="7">
    <location>
        <begin position="6"/>
        <end position="386"/>
    </location>
</feature>
<evidence type="ECO:0000256" key="2">
    <source>
        <dbReference type="ARBA" id="ARBA00022475"/>
    </source>
</evidence>
<feature type="transmembrane region" description="Helical" evidence="6">
    <location>
        <begin position="299"/>
        <end position="321"/>
    </location>
</feature>
<dbReference type="InterPro" id="IPR011701">
    <property type="entry name" value="MFS"/>
</dbReference>
<feature type="transmembrane region" description="Helical" evidence="6">
    <location>
        <begin position="244"/>
        <end position="262"/>
    </location>
</feature>
<gene>
    <name evidence="8" type="ORF">SAMN05444417_2109</name>
</gene>
<feature type="transmembrane region" description="Helical" evidence="6">
    <location>
        <begin position="136"/>
        <end position="159"/>
    </location>
</feature>
<dbReference type="Proteomes" id="UP000184292">
    <property type="component" value="Unassembled WGS sequence"/>
</dbReference>
<dbReference type="STRING" id="1447782.SAMN05444417_2109"/>
<comment type="subcellular location">
    <subcellularLocation>
        <location evidence="1">Cell membrane</location>
        <topology evidence="1">Multi-pass membrane protein</topology>
    </subcellularLocation>
</comment>
<dbReference type="Pfam" id="PF07690">
    <property type="entry name" value="MFS_1"/>
    <property type="match status" value="1"/>
</dbReference>
<feature type="transmembrane region" description="Helical" evidence="6">
    <location>
        <begin position="98"/>
        <end position="116"/>
    </location>
</feature>
<organism evidence="8 9">
    <name type="scientific">Wenxinia saemankumensis</name>
    <dbReference type="NCBI Taxonomy" id="1447782"/>
    <lineage>
        <taxon>Bacteria</taxon>
        <taxon>Pseudomonadati</taxon>
        <taxon>Pseudomonadota</taxon>
        <taxon>Alphaproteobacteria</taxon>
        <taxon>Rhodobacterales</taxon>
        <taxon>Roseobacteraceae</taxon>
        <taxon>Wenxinia</taxon>
    </lineage>
</organism>
<dbReference type="GO" id="GO:0005886">
    <property type="term" value="C:plasma membrane"/>
    <property type="evidence" value="ECO:0007669"/>
    <property type="project" value="UniProtKB-SubCell"/>
</dbReference>
<proteinExistence type="predicted"/>
<keyword evidence="5 6" id="KW-0472">Membrane</keyword>
<evidence type="ECO:0000256" key="1">
    <source>
        <dbReference type="ARBA" id="ARBA00004651"/>
    </source>
</evidence>
<dbReference type="RefSeq" id="WP_073329631.1">
    <property type="nucleotide sequence ID" value="NZ_FQYO01000003.1"/>
</dbReference>
<dbReference type="GO" id="GO:0022857">
    <property type="term" value="F:transmembrane transporter activity"/>
    <property type="evidence" value="ECO:0007669"/>
    <property type="project" value="InterPro"/>
</dbReference>
<evidence type="ECO:0000259" key="7">
    <source>
        <dbReference type="PROSITE" id="PS50850"/>
    </source>
</evidence>